<sequence length="433" mass="46349">MTTKAHLYLDSEHCLGGLTFGGSDPEGSLPCLDNGASLRFASVVETERIPLYLAIGPSCSVQTDDAALEDWISSVLWSHQDESAWWQTARPDSPLGILVSIEHGGNVQSKNSGPQVTEVLLYASRDTSAASEDDLPGTVGQLFEGGVATPQGTKLCALPLSSHLWHAVQAAEPTPPASPGSADNGVDAVFLPHAVSADEERINEPPVRKRKSATQMLDDATERRRKARRKGGEGVAAAAAAPKSEPSMPSLGHRRSVSHSQALSLHANTLSRSPSVVSSRPPTAATAAPQRSSLSNLADTTTSDIETKNKELISRTVMAGMRLYGLSQKKSRRSLQSGQDSPAVDNSFEDAEKERREAEEFKLIYHQVYRGACVAFRRSICMQDLQSTSGPARDVVDRLLTVFCTDPLVCNESFVDSKAEKLTPGGRKAFGSG</sequence>
<dbReference type="Pfam" id="PF18596">
    <property type="entry name" value="Sld7_C"/>
    <property type="match status" value="1"/>
</dbReference>
<evidence type="ECO:0000313" key="3">
    <source>
        <dbReference type="EMBL" id="KAK5163624.1"/>
    </source>
</evidence>
<feature type="compositionally biased region" description="Polar residues" evidence="1">
    <location>
        <begin position="258"/>
        <end position="270"/>
    </location>
</feature>
<name>A0AAV9NZ42_9PEZI</name>
<dbReference type="Proteomes" id="UP001337655">
    <property type="component" value="Unassembled WGS sequence"/>
</dbReference>
<comment type="caution">
    <text evidence="3">The sequence shown here is derived from an EMBL/GenBank/DDBJ whole genome shotgun (WGS) entry which is preliminary data.</text>
</comment>
<organism evidence="3 4">
    <name type="scientific">Saxophila tyrrhenica</name>
    <dbReference type="NCBI Taxonomy" id="1690608"/>
    <lineage>
        <taxon>Eukaryota</taxon>
        <taxon>Fungi</taxon>
        <taxon>Dikarya</taxon>
        <taxon>Ascomycota</taxon>
        <taxon>Pezizomycotina</taxon>
        <taxon>Dothideomycetes</taxon>
        <taxon>Dothideomycetidae</taxon>
        <taxon>Mycosphaerellales</taxon>
        <taxon>Extremaceae</taxon>
        <taxon>Saxophila</taxon>
    </lineage>
</organism>
<evidence type="ECO:0000313" key="4">
    <source>
        <dbReference type="Proteomes" id="UP001337655"/>
    </source>
</evidence>
<protein>
    <recommendedName>
        <fullName evidence="2">Sld7 C-terminal domain-containing protein</fullName>
    </recommendedName>
</protein>
<dbReference type="GeneID" id="89931899"/>
<keyword evidence="4" id="KW-1185">Reference proteome</keyword>
<proteinExistence type="predicted"/>
<accession>A0AAV9NZ42</accession>
<evidence type="ECO:0000256" key="1">
    <source>
        <dbReference type="SAM" id="MobiDB-lite"/>
    </source>
</evidence>
<feature type="region of interest" description="Disordered" evidence="1">
    <location>
        <begin position="329"/>
        <end position="351"/>
    </location>
</feature>
<dbReference type="AlphaFoldDB" id="A0AAV9NZ42"/>
<evidence type="ECO:0000259" key="2">
    <source>
        <dbReference type="Pfam" id="PF18596"/>
    </source>
</evidence>
<reference evidence="3 4" key="1">
    <citation type="submission" date="2023-08" db="EMBL/GenBank/DDBJ databases">
        <title>Black Yeasts Isolated from many extreme environments.</title>
        <authorList>
            <person name="Coleine C."/>
            <person name="Stajich J.E."/>
            <person name="Selbmann L."/>
        </authorList>
    </citation>
    <scope>NUCLEOTIDE SEQUENCE [LARGE SCALE GENOMIC DNA]</scope>
    <source>
        <strain evidence="3 4">CCFEE 5935</strain>
    </source>
</reference>
<feature type="compositionally biased region" description="Low complexity" evidence="1">
    <location>
        <begin position="235"/>
        <end position="250"/>
    </location>
</feature>
<feature type="compositionally biased region" description="Low complexity" evidence="1">
    <location>
        <begin position="271"/>
        <end position="293"/>
    </location>
</feature>
<feature type="domain" description="Sld7 C-terminal" evidence="2">
    <location>
        <begin position="306"/>
        <end position="404"/>
    </location>
</feature>
<feature type="region of interest" description="Disordered" evidence="1">
    <location>
        <begin position="195"/>
        <end position="302"/>
    </location>
</feature>
<dbReference type="EMBL" id="JAVRRT010000024">
    <property type="protein sequence ID" value="KAK5163624.1"/>
    <property type="molecule type" value="Genomic_DNA"/>
</dbReference>
<dbReference type="InterPro" id="IPR041260">
    <property type="entry name" value="Sld7_C"/>
</dbReference>
<feature type="compositionally biased region" description="Basic and acidic residues" evidence="1">
    <location>
        <begin position="196"/>
        <end position="207"/>
    </location>
</feature>
<gene>
    <name evidence="3" type="ORF">LTR77_010573</name>
</gene>
<dbReference type="RefSeq" id="XP_064654066.1">
    <property type="nucleotide sequence ID" value="XM_064807791.1"/>
</dbReference>